<comment type="similarity">
    <text evidence="15">In the C-terminal section; belongs to the adenylyl cyclase class-4/guanylyl cyclase family.</text>
</comment>
<feature type="transmembrane region" description="Helical" evidence="17">
    <location>
        <begin position="1246"/>
        <end position="1263"/>
    </location>
</feature>
<dbReference type="CDD" id="cd07302">
    <property type="entry name" value="CHD"/>
    <property type="match status" value="2"/>
</dbReference>
<evidence type="ECO:0000256" key="16">
    <source>
        <dbReference type="ARBA" id="ARBA00075861"/>
    </source>
</evidence>
<keyword evidence="6 17" id="KW-0812">Transmembrane</keyword>
<evidence type="ECO:0000256" key="3">
    <source>
        <dbReference type="ARBA" id="ARBA00004651"/>
    </source>
</evidence>
<feature type="transmembrane region" description="Helical" evidence="17">
    <location>
        <begin position="92"/>
        <end position="111"/>
    </location>
</feature>
<keyword evidence="13" id="KW-0141">cGMP biosynthesis</keyword>
<dbReference type="InterPro" id="IPR001054">
    <property type="entry name" value="A/G_cyclase"/>
</dbReference>
<feature type="transmembrane region" description="Helical" evidence="17">
    <location>
        <begin position="1270"/>
        <end position="1291"/>
    </location>
</feature>
<evidence type="ECO:0000256" key="7">
    <source>
        <dbReference type="ARBA" id="ARBA00022723"/>
    </source>
</evidence>
<comment type="subcellular location">
    <subcellularLocation>
        <location evidence="3">Cell membrane</location>
        <topology evidence="3">Multi-pass membrane protein</topology>
    </subcellularLocation>
</comment>
<proteinExistence type="inferred from homology"/>
<evidence type="ECO:0000256" key="6">
    <source>
        <dbReference type="ARBA" id="ARBA00022692"/>
    </source>
</evidence>
<evidence type="ECO:0000256" key="5">
    <source>
        <dbReference type="ARBA" id="ARBA00022475"/>
    </source>
</evidence>
<evidence type="ECO:0000256" key="17">
    <source>
        <dbReference type="SAM" id="Phobius"/>
    </source>
</evidence>
<evidence type="ECO:0000256" key="8">
    <source>
        <dbReference type="ARBA" id="ARBA00022741"/>
    </source>
</evidence>
<evidence type="ECO:0000256" key="14">
    <source>
        <dbReference type="ARBA" id="ARBA00061340"/>
    </source>
</evidence>
<evidence type="ECO:0000256" key="1">
    <source>
        <dbReference type="ARBA" id="ARBA00001436"/>
    </source>
</evidence>
<feature type="transmembrane region" description="Helical" evidence="17">
    <location>
        <begin position="1297"/>
        <end position="1315"/>
    </location>
</feature>
<accession>A0A8S1QAQ7</accession>
<sequence length="2468" mass="288169">MKSLSLIIFEYLKSKYQNVTTKQIKYKYHLEMEQGECINMLNQSDNKVRSTLINFTILSLFFKQFERIGVVIYFIVMILEYSIFGATEEDLVVYMVPLTMHFVLQISKALYFDFIKRKQDDIVNNRRITRFRKLRKDKPKQQVTQQQQQQSSFRKPKISLYENCFWGCIEQGDIIYLKRNEVCPADMLLLDISDEILQVQTQNFQGLTLDQIRQPTQLTMLKNVRNRMQGFDYKKLLTGTIQYNINESQINGFIKLKKDPKGEYFNNENIIFREEQIRTCQYVIGIVLQTGNNCFCYQKMEKQEKKSFFVKKSSMFFALTLGIALILSILSWFLASFAACLPYNQADFDAETLIFYILQYLKPTPIYFYNCIDLIEVINAHIKYKKYVGVKSTQIDYLQLNSVSVGDMVMTEYVCFDKTGTITNGESRIHAIIIEDTMYKFNYNNMIKNQWNTFKDHLHNQIKNDPNFQIEEIDELDIDIQSKKVRHTGIFKLTLQHWNSKKMSSCELNKSDLASSRSIANPLDEGDVDIENIKVEEFDDTHYRVTPELSKIKPKPFFNKKAISTAPVQMVAVSQGGLSHSQEEEFLIKQQSYKEEQRSFDNNNNRSIKSKKFLEHSQSDMKRQYSAKRSFQLDKVAEEDIEIVYHGENEFYKHLIQGQNRLIYQESLLQLLLCQEILSRYSPSEDQFMHDSSSYSFDQEILRFVGQLDIKFLCCNEFNGKIIYIVDFFGEVMEFQVMAIYHNGNSQLGILILYPDKLQEKFMLINESDPMESLQYVFIMREETNQLPVNIDVDKASREYWDKVFQKLHMSGMRSIIYSKVYLKEQDASIFLSRFQGEVGMSAFQSISKDMQIVQVIGVKEQIRQDTKMLISQMKAAELSLYILSGDELSRVLPVAFKSKILNQYDTLLYLDNDNARVVMKNHLTILSQSLKLEESWGSKPMRMSTLDRHHRSLTIEEKQAIYPEIKSFSIILSGDYFNVILQDSYLLSHFQFLLYFSNSLIAYKMDQKQKATIIQIIQTQFIGNKRVLAIGDSYNDNYMFCQSNIGVQYCHYPIQLQQYQRGGTKLRLNRKVTSNKLLDNPLNRKFLQNEMWVTPTTDICLKNYLDLSGLMFFESRIFAEVYDDLLVFSFYRSLLIIYILFFLYASYCSQNLTILTGAWLTVYQSVLLFIQQIVSLKSKLDKKYDKDSIAYIEQFKSNIKIFKKKKVLSFILKINGNAMLDAALFYQSLYIIVFDEIQFETFKQVLLILLILSDIVKLIVSTNYTKNTWIAFIATYLIFWLMTSILSAFFQNMESFLELFTVSSTWLALIYYSFSQFCLSSIIEYIQPLFCQSLIDQSQFEQVQNYIQKSNKNGTKKYHNLIKRFAQIAGKVFKKNKDEMDISIQDIICELKVNQDRINKFTLRFLNKDTEMKFKRLSKLTWIIFERIKLGSSLIFLEVFALLIYSLSIRDEIQSQTYFIIYILSISIQVIIQIMTCSGMYLKHFFQINLIIASIRLLTKMISDFEQEESYNILLSQCYILIIIFSRLHIPLLNFIIASLSIIGFLRYQSFKTDYYEIINGDLIVLVTLILFISLQYKLHMMERQDFLLAATLNQETTSMTNVLSILLPKFIRDRINAKGVFEIQENQGEVSILFCDICGFDDLIAVEKENIVNLLDSLFRGFDSLCVQNGMQKIETVGKTFMAAGGLKAVDQGTKYINQSAVKRAVQLSLEMMEYAKKFKFGQSGNVKIKIGVHYGRVIAGVIGHHKPQFSLIGDTVNTTSRVCSTGQDGEITLSNEAYMELNMPDLQFNQIKVNAKGKGELITWQVITSIKRNTDKKVRKKKGLIPKFDSSQSDLPTLTKLDPTTPKTDFRQLKVPQQIKQFDIYPREINGKSEKDLNSDHNTNNLNVLKESLQQKDIHPLRKKGQRGPTLIMKAQDGQKVTGVLQLQHSTSQNNIQHQSNRNLPPIVVYQAEESVHSNNLKDESFLEKNQTNLLHDLSQKLRRDLYIEILDEAPDYEVEIEKIQFDEDEQFQSEDLQLERSRFYLDFKENQKELAQEFMDQKEGINIVFMLSLHFLQFLSKTITLLYLQNQDNWIVVFVIRFVASILLLILAMLQHKKLKHRFYKYQYFLITYFCILISILLEFILMPKKSVELQAAEGILLICFFCSLSIIKIKYKVYFNLCLFIVQLLIVLILYKDLAIAYYTIFQSCMTFIVQYHLFFQDLGTFNNKRSLELKKLQTQNLVKYLLPTHILKQFLSNSNQRMVLVDQFEDATLLFADIAGFTEYSSKVEPEQVVNMLRNLFTEFDKICLNQNAYKLYTIGDCYVAFGIVDVTQRNPSQEAKNVVDLGFKMIEIIRQVRSIIGFDGLDMRIGIHTGKVIGGILGTEIVRYDVYGADVMISNKMESNGERGKVQVSEETKQLLEQSYPDQFIYTFNKEVEFKSICRKTKGYFIDPIKNDSNEDFDDMNHLQFVKDLEQYQNVLQ</sequence>
<dbReference type="EC" id="4.6.1.2" evidence="4"/>
<feature type="transmembrane region" description="Helical" evidence="17">
    <location>
        <begin position="1559"/>
        <end position="1576"/>
    </location>
</feature>
<feature type="transmembrane region" description="Helical" evidence="17">
    <location>
        <begin position="2136"/>
        <end position="2155"/>
    </location>
</feature>
<comment type="similarity">
    <text evidence="14">In the N-terminal section; belongs to the cation transport ATPase (P-type) (TC 3.A.3) family. Type IV subfamily.</text>
</comment>
<evidence type="ECO:0000256" key="2">
    <source>
        <dbReference type="ARBA" id="ARBA00001946"/>
    </source>
</evidence>
<feature type="transmembrane region" description="Helical" evidence="17">
    <location>
        <begin position="1520"/>
        <end position="1547"/>
    </location>
</feature>
<keyword evidence="10 17" id="KW-1133">Transmembrane helix</keyword>
<keyword evidence="5" id="KW-1003">Cell membrane</keyword>
<feature type="transmembrane region" description="Helical" evidence="17">
    <location>
        <begin position="1126"/>
        <end position="1148"/>
    </location>
</feature>
<feature type="transmembrane region" description="Helical" evidence="17">
    <location>
        <begin position="1460"/>
        <end position="1483"/>
    </location>
</feature>
<evidence type="ECO:0000256" key="11">
    <source>
        <dbReference type="ARBA" id="ARBA00023136"/>
    </source>
</evidence>
<protein>
    <recommendedName>
        <fullName evidence="4">guanylate cyclase</fullName>
        <ecNumber evidence="4">4.6.1.2</ecNumber>
    </recommendedName>
    <alternativeName>
        <fullName evidence="16">Guanylyl cyclase</fullName>
    </alternativeName>
</protein>
<dbReference type="GO" id="GO:0046872">
    <property type="term" value="F:metal ion binding"/>
    <property type="evidence" value="ECO:0007669"/>
    <property type="project" value="UniProtKB-KW"/>
</dbReference>
<evidence type="ECO:0000313" key="19">
    <source>
        <dbReference type="EMBL" id="CAD8112796.1"/>
    </source>
</evidence>
<feature type="domain" description="Guanylate cyclase" evidence="18">
    <location>
        <begin position="2258"/>
        <end position="2389"/>
    </location>
</feature>
<feature type="transmembrane region" description="Helical" evidence="17">
    <location>
        <begin position="1154"/>
        <end position="1175"/>
    </location>
</feature>
<dbReference type="GO" id="GO:0000166">
    <property type="term" value="F:nucleotide binding"/>
    <property type="evidence" value="ECO:0007669"/>
    <property type="project" value="UniProtKB-KW"/>
</dbReference>
<feature type="transmembrane region" description="Helical" evidence="17">
    <location>
        <begin position="2051"/>
        <end position="2072"/>
    </location>
</feature>
<keyword evidence="7" id="KW-0479">Metal-binding</keyword>
<reference evidence="19" key="1">
    <citation type="submission" date="2021-01" db="EMBL/GenBank/DDBJ databases">
        <authorList>
            <consortium name="Genoscope - CEA"/>
            <person name="William W."/>
        </authorList>
    </citation>
    <scope>NUCLEOTIDE SEQUENCE</scope>
</reference>
<evidence type="ECO:0000259" key="18">
    <source>
        <dbReference type="PROSITE" id="PS50125"/>
    </source>
</evidence>
<feature type="transmembrane region" description="Helical" evidence="17">
    <location>
        <begin position="2110"/>
        <end position="2130"/>
    </location>
</feature>
<dbReference type="InterPro" id="IPR018303">
    <property type="entry name" value="ATPase_P-typ_P_site"/>
</dbReference>
<dbReference type="PROSITE" id="PS00154">
    <property type="entry name" value="ATPASE_E1_E2"/>
    <property type="match status" value="1"/>
</dbReference>
<dbReference type="PANTHER" id="PTHR45627">
    <property type="entry name" value="ADENYLATE CYCLASE TYPE 1"/>
    <property type="match status" value="1"/>
</dbReference>
<dbReference type="GO" id="GO:0004383">
    <property type="term" value="F:guanylate cyclase activity"/>
    <property type="evidence" value="ECO:0007669"/>
    <property type="project" value="UniProtKB-EC"/>
</dbReference>
<dbReference type="FunFam" id="3.30.70.1230:FF:000026">
    <property type="entry name" value="Guanylyl cyclase, putative"/>
    <property type="match status" value="1"/>
</dbReference>
<feature type="transmembrane region" description="Helical" evidence="17">
    <location>
        <begin position="2162"/>
        <end position="2180"/>
    </location>
</feature>
<feature type="transmembrane region" description="Helical" evidence="17">
    <location>
        <begin position="1429"/>
        <end position="1448"/>
    </location>
</feature>
<keyword evidence="20" id="KW-1185">Reference proteome</keyword>
<organism evidence="19 20">
    <name type="scientific">Paramecium sonneborni</name>
    <dbReference type="NCBI Taxonomy" id="65129"/>
    <lineage>
        <taxon>Eukaryota</taxon>
        <taxon>Sar</taxon>
        <taxon>Alveolata</taxon>
        <taxon>Ciliophora</taxon>
        <taxon>Intramacronucleata</taxon>
        <taxon>Oligohymenophorea</taxon>
        <taxon>Peniculida</taxon>
        <taxon>Parameciidae</taxon>
        <taxon>Paramecium</taxon>
    </lineage>
</organism>
<dbReference type="GO" id="GO:0005886">
    <property type="term" value="C:plasma membrane"/>
    <property type="evidence" value="ECO:0007669"/>
    <property type="project" value="UniProtKB-SubCell"/>
</dbReference>
<name>A0A8S1QAQ7_9CILI</name>
<dbReference type="GO" id="GO:0007189">
    <property type="term" value="P:adenylate cyclase-activating G protein-coupled receptor signaling pathway"/>
    <property type="evidence" value="ECO:0007669"/>
    <property type="project" value="TreeGrafter"/>
</dbReference>
<dbReference type="GO" id="GO:0004016">
    <property type="term" value="F:adenylate cyclase activity"/>
    <property type="evidence" value="ECO:0007669"/>
    <property type="project" value="TreeGrafter"/>
</dbReference>
<evidence type="ECO:0000256" key="4">
    <source>
        <dbReference type="ARBA" id="ARBA00012202"/>
    </source>
</evidence>
<gene>
    <name evidence="19" type="ORF">PSON_ATCC_30995.1.T1010186</name>
</gene>
<dbReference type="Pfam" id="PF00211">
    <property type="entry name" value="Guanylate_cyc"/>
    <property type="match status" value="2"/>
</dbReference>
<comment type="catalytic activity">
    <reaction evidence="1">
        <text>GTP = 3',5'-cyclic GMP + diphosphate</text>
        <dbReference type="Rhea" id="RHEA:13665"/>
        <dbReference type="ChEBI" id="CHEBI:33019"/>
        <dbReference type="ChEBI" id="CHEBI:37565"/>
        <dbReference type="ChEBI" id="CHEBI:57746"/>
        <dbReference type="EC" id="4.6.1.2"/>
    </reaction>
</comment>
<dbReference type="SMART" id="SM00044">
    <property type="entry name" value="CYCc"/>
    <property type="match status" value="2"/>
</dbReference>
<comment type="cofactor">
    <cofactor evidence="2">
        <name>Mg(2+)</name>
        <dbReference type="ChEBI" id="CHEBI:18420"/>
    </cofactor>
</comment>
<evidence type="ECO:0000256" key="10">
    <source>
        <dbReference type="ARBA" id="ARBA00022989"/>
    </source>
</evidence>
<feature type="transmembrane region" description="Helical" evidence="17">
    <location>
        <begin position="2078"/>
        <end position="2098"/>
    </location>
</feature>
<evidence type="ECO:0000313" key="20">
    <source>
        <dbReference type="Proteomes" id="UP000692954"/>
    </source>
</evidence>
<evidence type="ECO:0000256" key="15">
    <source>
        <dbReference type="ARBA" id="ARBA00061677"/>
    </source>
</evidence>
<keyword evidence="9" id="KW-0460">Magnesium</keyword>
<evidence type="ECO:0000256" key="13">
    <source>
        <dbReference type="ARBA" id="ARBA00023293"/>
    </source>
</evidence>
<dbReference type="PANTHER" id="PTHR45627:SF12">
    <property type="entry name" value="ADENYLATE CYCLASE TYPE 2"/>
    <property type="match status" value="1"/>
</dbReference>
<keyword evidence="8" id="KW-0547">Nucleotide-binding</keyword>
<feature type="transmembrane region" description="Helical" evidence="17">
    <location>
        <begin position="68"/>
        <end position="86"/>
    </location>
</feature>
<comment type="caution">
    <text evidence="19">The sequence shown here is derived from an EMBL/GenBank/DDBJ whole genome shotgun (WGS) entry which is preliminary data.</text>
</comment>
<evidence type="ECO:0000256" key="12">
    <source>
        <dbReference type="ARBA" id="ARBA00023239"/>
    </source>
</evidence>
<dbReference type="Proteomes" id="UP000692954">
    <property type="component" value="Unassembled WGS sequence"/>
</dbReference>
<dbReference type="OrthoDB" id="6127067at2759"/>
<keyword evidence="11 17" id="KW-0472">Membrane</keyword>
<dbReference type="EMBL" id="CAJJDN010000101">
    <property type="protein sequence ID" value="CAD8112796.1"/>
    <property type="molecule type" value="Genomic_DNA"/>
</dbReference>
<feature type="transmembrane region" description="Helical" evidence="17">
    <location>
        <begin position="2186"/>
        <end position="2205"/>
    </location>
</feature>
<feature type="domain" description="Guanylate cyclase" evidence="18">
    <location>
        <begin position="1633"/>
        <end position="1766"/>
    </location>
</feature>
<evidence type="ECO:0000256" key="9">
    <source>
        <dbReference type="ARBA" id="ARBA00022842"/>
    </source>
</evidence>
<dbReference type="PROSITE" id="PS50125">
    <property type="entry name" value="GUANYLATE_CYCLASE_2"/>
    <property type="match status" value="2"/>
</dbReference>
<dbReference type="GO" id="GO:0035556">
    <property type="term" value="P:intracellular signal transduction"/>
    <property type="evidence" value="ECO:0007669"/>
    <property type="project" value="InterPro"/>
</dbReference>
<keyword evidence="12" id="KW-0456">Lyase</keyword>
<feature type="transmembrane region" description="Helical" evidence="17">
    <location>
        <begin position="315"/>
        <end position="335"/>
    </location>
</feature>